<gene>
    <name evidence="2" type="ORF">GII31_07800</name>
</gene>
<dbReference type="Proteomes" id="UP001059836">
    <property type="component" value="Chromosome"/>
</dbReference>
<evidence type="ECO:0000256" key="1">
    <source>
        <dbReference type="SAM" id="MobiDB-lite"/>
    </source>
</evidence>
<keyword evidence="3" id="KW-1185">Reference proteome</keyword>
<accession>A0ABX6IHP9</accession>
<evidence type="ECO:0000313" key="3">
    <source>
        <dbReference type="Proteomes" id="UP001059836"/>
    </source>
</evidence>
<dbReference type="EMBL" id="CP045809">
    <property type="protein sequence ID" value="QHN34813.1"/>
    <property type="molecule type" value="Genomic_DNA"/>
</dbReference>
<sequence length="161" mass="16979">MPPPDTHTQVRTRDRFDQFQAADELYRRVFGYDRPEFALNPNPLSALTRNGGSTIGAYTDSDRRVGVAYGFAGLDSADQGRPVTAVGIPAGYGGRWLALPETSDDRPDTPANTRTLAAIRAVVKDGPILVSCHRTQSATGPAGPVPGAATGTAAYPAVRAP</sequence>
<evidence type="ECO:0000313" key="2">
    <source>
        <dbReference type="EMBL" id="QHN34813.1"/>
    </source>
</evidence>
<reference evidence="2" key="1">
    <citation type="journal article" date="2021" name="Nat. Microbiol.">
        <title>Cocultivation of an ultrasmall environmental parasitic bacterium with lytic ability against bacteria associated with wastewater foams.</title>
        <authorList>
            <person name="Batinovic S."/>
            <person name="Rose J.J.A."/>
            <person name="Ratcliffe J."/>
            <person name="Seviour R.J."/>
            <person name="Petrovski S."/>
        </authorList>
    </citation>
    <scope>NUCLEOTIDE SEQUENCE</scope>
    <source>
        <strain evidence="2">CON9</strain>
    </source>
</reference>
<protein>
    <submittedName>
        <fullName evidence="2">Uncharacterized protein</fullName>
    </submittedName>
</protein>
<feature type="region of interest" description="Disordered" evidence="1">
    <location>
        <begin position="134"/>
        <end position="161"/>
    </location>
</feature>
<proteinExistence type="predicted"/>
<organism evidence="2 3">
    <name type="scientific">Gordonia pseudamarae</name>
    <dbReference type="NCBI Taxonomy" id="2831662"/>
    <lineage>
        <taxon>Bacteria</taxon>
        <taxon>Bacillati</taxon>
        <taxon>Actinomycetota</taxon>
        <taxon>Actinomycetes</taxon>
        <taxon>Mycobacteriales</taxon>
        <taxon>Gordoniaceae</taxon>
        <taxon>Gordonia</taxon>
    </lineage>
</organism>
<dbReference type="RefSeq" id="WP_213248346.1">
    <property type="nucleotide sequence ID" value="NZ_CP045806.1"/>
</dbReference>
<name>A0ABX6IHP9_9ACTN</name>
<feature type="compositionally biased region" description="Low complexity" evidence="1">
    <location>
        <begin position="138"/>
        <end position="161"/>
    </location>
</feature>